<proteinExistence type="inferred from homology"/>
<feature type="domain" description="CdaR GGDEF-like" evidence="4">
    <location>
        <begin position="309"/>
        <end position="445"/>
    </location>
</feature>
<dbReference type="Pfam" id="PF17853">
    <property type="entry name" value="GGDEF_2"/>
    <property type="match status" value="1"/>
</dbReference>
<feature type="domain" description="PucR C-terminal helix-turn-helix" evidence="3">
    <location>
        <begin position="498"/>
        <end position="556"/>
    </location>
</feature>
<dbReference type="Proteomes" id="UP000295063">
    <property type="component" value="Unassembled WGS sequence"/>
</dbReference>
<name>A0A4R1PJZ9_9FIRM</name>
<reference evidence="5 6" key="1">
    <citation type="submission" date="2019-03" db="EMBL/GenBank/DDBJ databases">
        <title>Genomic Encyclopedia of Type Strains, Phase IV (KMG-IV): sequencing the most valuable type-strain genomes for metagenomic binning, comparative biology and taxonomic classification.</title>
        <authorList>
            <person name="Goeker M."/>
        </authorList>
    </citation>
    <scope>NUCLEOTIDE SEQUENCE [LARGE SCALE GENOMIC DNA]</scope>
    <source>
        <strain evidence="5 6">DSM 15969</strain>
    </source>
</reference>
<dbReference type="SUPFAM" id="SSF55781">
    <property type="entry name" value="GAF domain-like"/>
    <property type="match status" value="1"/>
</dbReference>
<dbReference type="PANTHER" id="PTHR33744">
    <property type="entry name" value="CARBOHYDRATE DIACID REGULATOR"/>
    <property type="match status" value="1"/>
</dbReference>
<dbReference type="Gene3D" id="3.30.450.40">
    <property type="match status" value="1"/>
</dbReference>
<dbReference type="InterPro" id="IPR042070">
    <property type="entry name" value="PucR_C-HTH_sf"/>
</dbReference>
<dbReference type="AlphaFoldDB" id="A0A4R1PJZ9"/>
<dbReference type="PANTHER" id="PTHR33744:SF1">
    <property type="entry name" value="DNA-BINDING TRANSCRIPTIONAL ACTIVATOR ADER"/>
    <property type="match status" value="1"/>
</dbReference>
<evidence type="ECO:0000259" key="2">
    <source>
        <dbReference type="Pfam" id="PF07905"/>
    </source>
</evidence>
<evidence type="ECO:0000259" key="3">
    <source>
        <dbReference type="Pfam" id="PF13556"/>
    </source>
</evidence>
<dbReference type="Gene3D" id="1.10.10.2840">
    <property type="entry name" value="PucR C-terminal helix-turn-helix domain"/>
    <property type="match status" value="1"/>
</dbReference>
<gene>
    <name evidence="5" type="ORF">EV210_1307</name>
</gene>
<dbReference type="InterPro" id="IPR029016">
    <property type="entry name" value="GAF-like_dom_sf"/>
</dbReference>
<keyword evidence="6" id="KW-1185">Reference proteome</keyword>
<accession>A0A4R1PJZ9</accession>
<protein>
    <submittedName>
        <fullName evidence="5">Purine catabolism regulator</fullName>
    </submittedName>
</protein>
<dbReference type="OrthoDB" id="9792148at2"/>
<dbReference type="InterPro" id="IPR025736">
    <property type="entry name" value="PucR_C-HTH_dom"/>
</dbReference>
<dbReference type="InterPro" id="IPR012914">
    <property type="entry name" value="PucR_dom"/>
</dbReference>
<dbReference type="InterPro" id="IPR041522">
    <property type="entry name" value="CdaR_GGDEF"/>
</dbReference>
<dbReference type="InterPro" id="IPR051448">
    <property type="entry name" value="CdaR-like_regulators"/>
</dbReference>
<dbReference type="EMBL" id="SLUI01000030">
    <property type="protein sequence ID" value="TCL31419.1"/>
    <property type="molecule type" value="Genomic_DNA"/>
</dbReference>
<evidence type="ECO:0000256" key="1">
    <source>
        <dbReference type="ARBA" id="ARBA00006754"/>
    </source>
</evidence>
<dbReference type="Pfam" id="PF13556">
    <property type="entry name" value="HTH_30"/>
    <property type="match status" value="1"/>
</dbReference>
<dbReference type="Pfam" id="PF07905">
    <property type="entry name" value="PucR"/>
    <property type="match status" value="1"/>
</dbReference>
<feature type="domain" description="Purine catabolism PurC-like" evidence="2">
    <location>
        <begin position="7"/>
        <end position="121"/>
    </location>
</feature>
<sequence length="562" mass="63238">MAVQIAELLKLPALRQARTVAGERGLDREVEYIDVLESPDSGAIKPRGLYLTSGFLFQAIPQFQGMLVTQMQEKGAAGILLQLGSYLKEVPPEMLAAANRLEFPVIALPEGSSFAAIIKEGLEHVFFQQEKEIRRSQETQKKLAELAYTGADLQQIAQTIVSLVANTIIVADRDFSLLAYAYLDKPYKGRKPRVYAGKIIDKYLYNLKRTGFIDKIRSRKKAERAEVLFSNLGQQAWVIVPVLINGEILGYIAMLEDQHRLCEQDWQVLVQAANVTAVAIYKQLAEGEVVRRRRNDFLAGVLEGSVQAGQAALEQAAALQVDLNKTWLAVQLEFRSPIKFTQHPLANEEQDDIAAKQWGIAMLTNQLTTRQSDLLVVGQQSGITILCPLNAEAAGETIAKRVEMIRHELHVFSPELEIVLGVSRPCRDYRLLPEAYGEAKEALEIGRKLNRTGSVHYFDELGVYQFLTKVRDMPELQSYYQSVIGKLDGVEPSVRHDLVKTLEQYFSANGNVFKAAQGLYLHRNSMKYRLERIQELLGVDLDDAEVRFNLQLALKIRPLMQR</sequence>
<comment type="similarity">
    <text evidence="1">Belongs to the CdaR family.</text>
</comment>
<organism evidence="5 6">
    <name type="scientific">Anaerospora hongkongensis</name>
    <dbReference type="NCBI Taxonomy" id="244830"/>
    <lineage>
        <taxon>Bacteria</taxon>
        <taxon>Bacillati</taxon>
        <taxon>Bacillota</taxon>
        <taxon>Negativicutes</taxon>
        <taxon>Selenomonadales</taxon>
        <taxon>Sporomusaceae</taxon>
        <taxon>Anaerospora</taxon>
    </lineage>
</organism>
<dbReference type="RefSeq" id="WP_132083839.1">
    <property type="nucleotide sequence ID" value="NZ_SLUI01000030.1"/>
</dbReference>
<evidence type="ECO:0000313" key="5">
    <source>
        <dbReference type="EMBL" id="TCL31419.1"/>
    </source>
</evidence>
<evidence type="ECO:0000313" key="6">
    <source>
        <dbReference type="Proteomes" id="UP000295063"/>
    </source>
</evidence>
<evidence type="ECO:0000259" key="4">
    <source>
        <dbReference type="Pfam" id="PF17853"/>
    </source>
</evidence>
<comment type="caution">
    <text evidence="5">The sequence shown here is derived from an EMBL/GenBank/DDBJ whole genome shotgun (WGS) entry which is preliminary data.</text>
</comment>